<evidence type="ECO:0000256" key="1">
    <source>
        <dbReference type="SAM" id="MobiDB-lite"/>
    </source>
</evidence>
<evidence type="ECO:0000313" key="3">
    <source>
        <dbReference type="EMBL" id="KIC58547.1"/>
    </source>
</evidence>
<feature type="region of interest" description="Disordered" evidence="1">
    <location>
        <begin position="1"/>
        <end position="41"/>
    </location>
</feature>
<keyword evidence="3" id="KW-0808">Transferase</keyword>
<dbReference type="GO" id="GO:0006508">
    <property type="term" value="P:proteolysis"/>
    <property type="evidence" value="ECO:0007669"/>
    <property type="project" value="InterPro"/>
</dbReference>
<dbReference type="GO" id="GO:0046872">
    <property type="term" value="F:metal ion binding"/>
    <property type="evidence" value="ECO:0007669"/>
    <property type="project" value="InterPro"/>
</dbReference>
<evidence type="ECO:0000259" key="2">
    <source>
        <dbReference type="PROSITE" id="PS00631"/>
    </source>
</evidence>
<feature type="compositionally biased region" description="Basic and acidic residues" evidence="1">
    <location>
        <begin position="1"/>
        <end position="14"/>
    </location>
</feature>
<gene>
    <name evidence="3" type="ORF">RM52_05830</name>
</gene>
<reference evidence="3 4" key="1">
    <citation type="submission" date="2014-12" db="EMBL/GenBank/DDBJ databases">
        <title>Genome sequencing of Microbacterium hominis TPW29.</title>
        <authorList>
            <person name="Tan P.W."/>
            <person name="Chan K.-G."/>
        </authorList>
    </citation>
    <scope>NUCLEOTIDE SEQUENCE [LARGE SCALE GENOMIC DNA]</scope>
    <source>
        <strain evidence="3 4">TPW29</strain>
    </source>
</reference>
<feature type="domain" description="Cytosol aminopeptidase" evidence="2">
    <location>
        <begin position="252"/>
        <end position="259"/>
    </location>
</feature>
<dbReference type="RefSeq" id="WP_039414250.1">
    <property type="nucleotide sequence ID" value="NZ_JWSZ01000007.1"/>
</dbReference>
<comment type="caution">
    <text evidence="3">The sequence shown here is derived from an EMBL/GenBank/DDBJ whole genome shotgun (WGS) entry which is preliminary data.</text>
</comment>
<dbReference type="GO" id="GO:0016301">
    <property type="term" value="F:kinase activity"/>
    <property type="evidence" value="ECO:0007669"/>
    <property type="project" value="UniProtKB-KW"/>
</dbReference>
<protein>
    <submittedName>
        <fullName evidence="3">Histidine kinase</fullName>
    </submittedName>
</protein>
<dbReference type="PROSITE" id="PS00631">
    <property type="entry name" value="CYTOSOL_AP"/>
    <property type="match status" value="1"/>
</dbReference>
<name>A0A0B4CQ06_9MICO</name>
<dbReference type="InterPro" id="IPR009839">
    <property type="entry name" value="SseB_N"/>
</dbReference>
<dbReference type="InterPro" id="IPR000819">
    <property type="entry name" value="Peptidase_M17_C"/>
</dbReference>
<dbReference type="GO" id="GO:0070006">
    <property type="term" value="F:metalloaminopeptidase activity"/>
    <property type="evidence" value="ECO:0007669"/>
    <property type="project" value="InterPro"/>
</dbReference>
<dbReference type="Pfam" id="PF07179">
    <property type="entry name" value="SseB"/>
    <property type="match status" value="2"/>
</dbReference>
<dbReference type="AlphaFoldDB" id="A0A0B4CQ06"/>
<evidence type="ECO:0000313" key="4">
    <source>
        <dbReference type="Proteomes" id="UP000031202"/>
    </source>
</evidence>
<keyword evidence="3" id="KW-0418">Kinase</keyword>
<organism evidence="3 4">
    <name type="scientific">Microbacterium hominis</name>
    <dbReference type="NCBI Taxonomy" id="162426"/>
    <lineage>
        <taxon>Bacteria</taxon>
        <taxon>Bacillati</taxon>
        <taxon>Actinomycetota</taxon>
        <taxon>Actinomycetes</taxon>
        <taxon>Micrococcales</taxon>
        <taxon>Microbacteriaceae</taxon>
        <taxon>Microbacterium</taxon>
    </lineage>
</organism>
<accession>A0A0B4CQ06</accession>
<dbReference type="Proteomes" id="UP000031202">
    <property type="component" value="Unassembled WGS sequence"/>
</dbReference>
<sequence>MALFSRRDRSDKGDGAPASEVESVDTVAETDESAEAPSVAAEAVPQVGISVSTFGADPTAPAPAAPTRPAATAPAPREIVPGLVDNALLQGALAGLSAEPQNTEIMNVMRQALQGQLFLRAQGDVQALIAAGQQINLAIASVEGKRFLLAFSGGAALQASVDSEGGAATSVIGQPAIEVLRNAVAGGYDGIYLDHATAGARVILPKELIARAVEESEPTFEIKTLLSAPRDESTAARVADALSRLPVWVAGNSDAEGRMGLAEARTPDGQRRVEVFSHPLEVVALGRGDSPLPVQPEQLGRALASEPGLTGVVVDPGGPWIELDRDALAGVMALAG</sequence>
<proteinExistence type="predicted"/>
<dbReference type="EMBL" id="JWSZ01000007">
    <property type="protein sequence ID" value="KIC58547.1"/>
    <property type="molecule type" value="Genomic_DNA"/>
</dbReference>